<dbReference type="AlphaFoldDB" id="A0A382RQX6"/>
<protein>
    <submittedName>
        <fullName evidence="1">Uncharacterized protein</fullName>
    </submittedName>
</protein>
<sequence>MEEELDDDTLLIELHCLINSTSKIRFTKDTVIDEPQYIDDPEEVENQLHPGPNFIHPNEVRLRTILTEYDRLAQKYGKKHFDTFLRNLYTTYPTPDPNISAIEYLNQLKEGRPQFHMKWAYIYDFMHSINEYFVRKGETL</sequence>
<accession>A0A382RQX6</accession>
<reference evidence="1" key="1">
    <citation type="submission" date="2018-05" db="EMBL/GenBank/DDBJ databases">
        <authorList>
            <person name="Lanie J.A."/>
            <person name="Ng W.-L."/>
            <person name="Kazmierczak K.M."/>
            <person name="Andrzejewski T.M."/>
            <person name="Davidsen T.M."/>
            <person name="Wayne K.J."/>
            <person name="Tettelin H."/>
            <person name="Glass J.I."/>
            <person name="Rusch D."/>
            <person name="Podicherti R."/>
            <person name="Tsui H.-C.T."/>
            <person name="Winkler M.E."/>
        </authorList>
    </citation>
    <scope>NUCLEOTIDE SEQUENCE</scope>
</reference>
<proteinExistence type="predicted"/>
<gene>
    <name evidence="1" type="ORF">METZ01_LOCUS352311</name>
</gene>
<dbReference type="EMBL" id="UINC01123168">
    <property type="protein sequence ID" value="SVC99457.1"/>
    <property type="molecule type" value="Genomic_DNA"/>
</dbReference>
<name>A0A382RQX6_9ZZZZ</name>
<organism evidence="1">
    <name type="scientific">marine metagenome</name>
    <dbReference type="NCBI Taxonomy" id="408172"/>
    <lineage>
        <taxon>unclassified sequences</taxon>
        <taxon>metagenomes</taxon>
        <taxon>ecological metagenomes</taxon>
    </lineage>
</organism>
<evidence type="ECO:0000313" key="1">
    <source>
        <dbReference type="EMBL" id="SVC99457.1"/>
    </source>
</evidence>